<dbReference type="RefSeq" id="WP_162084398.1">
    <property type="nucleotide sequence ID" value="NZ_AP021881.1"/>
</dbReference>
<dbReference type="AlphaFoldDB" id="A0A809S1L3"/>
<reference evidence="2" key="1">
    <citation type="submission" date="2019-11" db="EMBL/GenBank/DDBJ databases">
        <title>Isolation and characterization of a novel species in the genus Sulfuriferula.</title>
        <authorList>
            <person name="Mochizuki J."/>
            <person name="Kojima H."/>
            <person name="Fukui M."/>
        </authorList>
    </citation>
    <scope>NUCLEOTIDE SEQUENCE [LARGE SCALE GENOMIC DNA]</scope>
    <source>
        <strain evidence="2">SGTM</strain>
    </source>
</reference>
<dbReference type="KEGG" id="sniv:SFSGTM_11760"/>
<gene>
    <name evidence="1" type="ORF">SFSGTM_11760</name>
</gene>
<proteinExistence type="predicted"/>
<evidence type="ECO:0000313" key="2">
    <source>
        <dbReference type="Proteomes" id="UP000463939"/>
    </source>
</evidence>
<name>A0A809S1L3_9PROT</name>
<organism evidence="1 2">
    <name type="scientific">Sulfuriferula nivalis</name>
    <dbReference type="NCBI Taxonomy" id="2675298"/>
    <lineage>
        <taxon>Bacteria</taxon>
        <taxon>Pseudomonadati</taxon>
        <taxon>Pseudomonadota</taxon>
        <taxon>Betaproteobacteria</taxon>
        <taxon>Nitrosomonadales</taxon>
        <taxon>Sulfuricellaceae</taxon>
        <taxon>Sulfuriferula</taxon>
    </lineage>
</organism>
<dbReference type="EMBL" id="AP021881">
    <property type="protein sequence ID" value="BBP00468.1"/>
    <property type="molecule type" value="Genomic_DNA"/>
</dbReference>
<accession>A0A809S1L3</accession>
<sequence length="119" mass="13676">MVATEKDLLKHFRALDPVQQQSALDYLAFLASRPSQLAAVDLPQPVDIPRPEEESVVKAIKRLRATYPMLEPNKLLNDTSNQMTRHMLHSVPAVEVVDELERVFRQHYETYIAKFNTCT</sequence>
<protein>
    <recommendedName>
        <fullName evidence="3">Crp/Fnr family transcriptional regulator</fullName>
    </recommendedName>
</protein>
<evidence type="ECO:0000313" key="1">
    <source>
        <dbReference type="EMBL" id="BBP00468.1"/>
    </source>
</evidence>
<dbReference type="Proteomes" id="UP000463939">
    <property type="component" value="Chromosome"/>
</dbReference>
<evidence type="ECO:0008006" key="3">
    <source>
        <dbReference type="Google" id="ProtNLM"/>
    </source>
</evidence>
<keyword evidence="2" id="KW-1185">Reference proteome</keyword>